<dbReference type="AlphaFoldDB" id="A0A6C0F7C7"/>
<sequence length="98" mass="10981">MATLAEAKEELRIAKVILQIAVENNYQKVISYLEQNVFKAQKAVDAFGGFSPSKLLEGFFEIVAPRSPKEPLLPFTMKQSTVFPMKGVVVNYHEPHSV</sequence>
<reference evidence="1" key="1">
    <citation type="journal article" date="2020" name="Nature">
        <title>Giant virus diversity and host interactions through global metagenomics.</title>
        <authorList>
            <person name="Schulz F."/>
            <person name="Roux S."/>
            <person name="Paez-Espino D."/>
            <person name="Jungbluth S."/>
            <person name="Walsh D.A."/>
            <person name="Denef V.J."/>
            <person name="McMahon K.D."/>
            <person name="Konstantinidis K.T."/>
            <person name="Eloe-Fadrosh E.A."/>
            <person name="Kyrpides N.C."/>
            <person name="Woyke T."/>
        </authorList>
    </citation>
    <scope>NUCLEOTIDE SEQUENCE</scope>
    <source>
        <strain evidence="1">GVMAG-M-3300009181-41</strain>
    </source>
</reference>
<dbReference type="EMBL" id="MN739026">
    <property type="protein sequence ID" value="QHT35810.1"/>
    <property type="molecule type" value="Genomic_DNA"/>
</dbReference>
<protein>
    <submittedName>
        <fullName evidence="1">Uncharacterized protein</fullName>
    </submittedName>
</protein>
<accession>A0A6C0F7C7</accession>
<proteinExistence type="predicted"/>
<organism evidence="1">
    <name type="scientific">viral metagenome</name>
    <dbReference type="NCBI Taxonomy" id="1070528"/>
    <lineage>
        <taxon>unclassified sequences</taxon>
        <taxon>metagenomes</taxon>
        <taxon>organismal metagenomes</taxon>
    </lineage>
</organism>
<name>A0A6C0F7C7_9ZZZZ</name>
<evidence type="ECO:0000313" key="1">
    <source>
        <dbReference type="EMBL" id="QHT35810.1"/>
    </source>
</evidence>